<dbReference type="AlphaFoldDB" id="A0A397GSS6"/>
<comment type="caution">
    <text evidence="1">The sequence shown here is derived from an EMBL/GenBank/DDBJ whole genome shotgun (WGS) entry which is preliminary data.</text>
</comment>
<name>A0A397GSS6_9GLOM</name>
<keyword evidence="2" id="KW-1185">Reference proteome</keyword>
<proteinExistence type="predicted"/>
<dbReference type="EMBL" id="PQFF01000407">
    <property type="protein sequence ID" value="RHZ52113.1"/>
    <property type="molecule type" value="Genomic_DNA"/>
</dbReference>
<dbReference type="Gene3D" id="2.40.10.10">
    <property type="entry name" value="Trypsin-like serine proteases"/>
    <property type="match status" value="1"/>
</dbReference>
<reference evidence="1 2" key="1">
    <citation type="submission" date="2018-08" db="EMBL/GenBank/DDBJ databases">
        <title>Genome and evolution of the arbuscular mycorrhizal fungus Diversispora epigaea (formerly Glomus versiforme) and its bacterial endosymbionts.</title>
        <authorList>
            <person name="Sun X."/>
            <person name="Fei Z."/>
            <person name="Harrison M."/>
        </authorList>
    </citation>
    <scope>NUCLEOTIDE SEQUENCE [LARGE SCALE GENOMIC DNA]</scope>
    <source>
        <strain evidence="1 2">IT104</strain>
    </source>
</reference>
<evidence type="ECO:0000313" key="1">
    <source>
        <dbReference type="EMBL" id="RHZ52113.1"/>
    </source>
</evidence>
<evidence type="ECO:0008006" key="3">
    <source>
        <dbReference type="Google" id="ProtNLM"/>
    </source>
</evidence>
<protein>
    <recommendedName>
        <fullName evidence="3">Peptidase S1 domain-containing protein</fullName>
    </recommendedName>
</protein>
<dbReference type="Proteomes" id="UP000266861">
    <property type="component" value="Unassembled WGS sequence"/>
</dbReference>
<evidence type="ECO:0000313" key="2">
    <source>
        <dbReference type="Proteomes" id="UP000266861"/>
    </source>
</evidence>
<dbReference type="InterPro" id="IPR009003">
    <property type="entry name" value="Peptidase_S1_PA"/>
</dbReference>
<gene>
    <name evidence="1" type="ORF">Glove_465g29</name>
</gene>
<dbReference type="OrthoDB" id="2351813at2759"/>
<sequence length="527" mass="60801">MEMISCYFTDKPLCKHIHIIVRPPIPPVKFDLVYKKYCSFTEFIQAARRNEKPSPNDFYNLKINNMTYEEVRDLVYKLKYHENHNSEDEEIRDRTISDGELEEPPNTIEIVPWNKDLENRLCVYVVTRDFRLREWTEEVTGQLIHFIPEEKGFLNAEVPPQSARDPLPTWKKVPQRFTENNELGRSFRKGHYNLVGMSTGYKQTQDKFTEKPAIILYVRQKGILRRGCCGLFPRKIREYPVDVVEACIATPYGFCKSRCLNYQKNVLLGSSIGVIEPQRTYGSIGAVVIDKGSKKKDIISCEHVCKFSESSSGKDVIIYQPSHDDLDERKQLFVRMALDNETYKEDSERMCRKIEENRQNSALARYKSGRRNNFSNEHHKNFGVDAAFCILTNESRTLCPNKFSVFPECFKKVKLPENICLNGFYTYNDFGDIDKFDEFEVFKVGRETGLSCGKLVPVSTAVSIDLTNESITSSNFEPGDSGASVIDKKGKALGILHASWMTKHYRYAVASPYFAVFEALDVEEYNK</sequence>
<dbReference type="SUPFAM" id="SSF50494">
    <property type="entry name" value="Trypsin-like serine proteases"/>
    <property type="match status" value="1"/>
</dbReference>
<organism evidence="1 2">
    <name type="scientific">Diversispora epigaea</name>
    <dbReference type="NCBI Taxonomy" id="1348612"/>
    <lineage>
        <taxon>Eukaryota</taxon>
        <taxon>Fungi</taxon>
        <taxon>Fungi incertae sedis</taxon>
        <taxon>Mucoromycota</taxon>
        <taxon>Glomeromycotina</taxon>
        <taxon>Glomeromycetes</taxon>
        <taxon>Diversisporales</taxon>
        <taxon>Diversisporaceae</taxon>
        <taxon>Diversispora</taxon>
    </lineage>
</organism>
<dbReference type="STRING" id="1348612.A0A397GSS6"/>
<accession>A0A397GSS6</accession>
<dbReference type="InterPro" id="IPR043504">
    <property type="entry name" value="Peptidase_S1_PA_chymotrypsin"/>
</dbReference>